<evidence type="ECO:0000256" key="1">
    <source>
        <dbReference type="SAM" id="MobiDB-lite"/>
    </source>
</evidence>
<sequence length="148" mass="16308">MECLSEEVGNNVKYTISGSGTGQEPYSWAKAIWKNAQTDVCKVGWWASPDIEVSNNATFNYVVDGWSRRIMQLHGFTLAFSFVNWDSNNCHDVVKDAITRANCPGVHVANGLACRKKGYYGDNSLPPGSQTYNHPDIGDYDDNNAGPP</sequence>
<organism evidence="2 3">
    <name type="scientific">Apiospora hydei</name>
    <dbReference type="NCBI Taxonomy" id="1337664"/>
    <lineage>
        <taxon>Eukaryota</taxon>
        <taxon>Fungi</taxon>
        <taxon>Dikarya</taxon>
        <taxon>Ascomycota</taxon>
        <taxon>Pezizomycotina</taxon>
        <taxon>Sordariomycetes</taxon>
        <taxon>Xylariomycetidae</taxon>
        <taxon>Amphisphaeriales</taxon>
        <taxon>Apiosporaceae</taxon>
        <taxon>Apiospora</taxon>
    </lineage>
</organism>
<dbReference type="EMBL" id="JAQQWN010000008">
    <property type="protein sequence ID" value="KAK8071020.1"/>
    <property type="molecule type" value="Genomic_DNA"/>
</dbReference>
<dbReference type="RefSeq" id="XP_066664828.1">
    <property type="nucleotide sequence ID" value="XM_066815538.1"/>
</dbReference>
<proteinExistence type="predicted"/>
<name>A0ABR1VIF8_9PEZI</name>
<dbReference type="Proteomes" id="UP001433268">
    <property type="component" value="Unassembled WGS sequence"/>
</dbReference>
<evidence type="ECO:0000313" key="2">
    <source>
        <dbReference type="EMBL" id="KAK8071020.1"/>
    </source>
</evidence>
<evidence type="ECO:0000313" key="3">
    <source>
        <dbReference type="Proteomes" id="UP001433268"/>
    </source>
</evidence>
<keyword evidence="3" id="KW-1185">Reference proteome</keyword>
<gene>
    <name evidence="2" type="ORF">PG997_011223</name>
</gene>
<dbReference type="GeneID" id="92048598"/>
<feature type="region of interest" description="Disordered" evidence="1">
    <location>
        <begin position="125"/>
        <end position="148"/>
    </location>
</feature>
<comment type="caution">
    <text evidence="2">The sequence shown here is derived from an EMBL/GenBank/DDBJ whole genome shotgun (WGS) entry which is preliminary data.</text>
</comment>
<protein>
    <submittedName>
        <fullName evidence="2">Uncharacterized protein</fullName>
    </submittedName>
</protein>
<reference evidence="2 3" key="1">
    <citation type="submission" date="2023-01" db="EMBL/GenBank/DDBJ databases">
        <title>Analysis of 21 Apiospora genomes using comparative genomics revels a genus with tremendous synthesis potential of carbohydrate active enzymes and secondary metabolites.</title>
        <authorList>
            <person name="Sorensen T."/>
        </authorList>
    </citation>
    <scope>NUCLEOTIDE SEQUENCE [LARGE SCALE GENOMIC DNA]</scope>
    <source>
        <strain evidence="2 3">CBS 114990</strain>
    </source>
</reference>
<accession>A0ABR1VIF8</accession>